<name>A0A142BGU9_9GAMM</name>
<gene>
    <name evidence="1" type="ORF">EZMO1_4047</name>
</gene>
<sequence length="105" mass="12344">MTEYYQLETNLLIDGRPLNEQSIELPGQTTTILYFYDDVLNQTYKVEYAVLPGEQEHTLFIDTQMYRTVNSPNFLVYDNEEAAAVFQEEAPEIEIKVKARQIHRH</sequence>
<dbReference type="AlphaFoldDB" id="A0A142BGU9"/>
<accession>A0A142BGU9</accession>
<dbReference type="EMBL" id="CP013251">
    <property type="protein sequence ID" value="AMO57975.1"/>
    <property type="molecule type" value="Genomic_DNA"/>
</dbReference>
<dbReference type="Proteomes" id="UP000071065">
    <property type="component" value="Chromosome"/>
</dbReference>
<dbReference type="PATRIC" id="fig|570277.3.peg.4356"/>
<proteinExistence type="predicted"/>
<organism evidence="1 2">
    <name type="scientific">Endozoicomonas montiporae CL-33</name>
    <dbReference type="NCBI Taxonomy" id="570277"/>
    <lineage>
        <taxon>Bacteria</taxon>
        <taxon>Pseudomonadati</taxon>
        <taxon>Pseudomonadota</taxon>
        <taxon>Gammaproteobacteria</taxon>
        <taxon>Oceanospirillales</taxon>
        <taxon>Endozoicomonadaceae</taxon>
        <taxon>Endozoicomonas</taxon>
    </lineage>
</organism>
<dbReference type="KEGG" id="emp:EZMO1_4047"/>
<reference evidence="1 2" key="1">
    <citation type="journal article" date="2016" name="Front. Microbiol.">
        <title>Genomic Insight into the Host-Endosymbiont Relationship of Endozoicomonas montiporae CL-33(T) with its Coral Host.</title>
        <authorList>
            <person name="Ding J.-Y."/>
            <person name="Shiu J.-H."/>
            <person name="Chen W.-M."/>
            <person name="Chiang Y.-R."/>
            <person name="Tang S.-L."/>
        </authorList>
    </citation>
    <scope>NUCLEOTIDE SEQUENCE [LARGE SCALE GENOMIC DNA]</scope>
    <source>
        <strain evidence="1 2">CL-33</strain>
    </source>
</reference>
<protein>
    <submittedName>
        <fullName evidence="1">Uncharacterized protein</fullName>
    </submittedName>
</protein>
<evidence type="ECO:0000313" key="2">
    <source>
        <dbReference type="Proteomes" id="UP000071065"/>
    </source>
</evidence>
<evidence type="ECO:0000313" key="1">
    <source>
        <dbReference type="EMBL" id="AMO57975.1"/>
    </source>
</evidence>